<evidence type="ECO:0000313" key="3">
    <source>
        <dbReference type="EMBL" id="QUD89202.1"/>
    </source>
</evidence>
<feature type="compositionally biased region" description="Low complexity" evidence="1">
    <location>
        <begin position="70"/>
        <end position="96"/>
    </location>
</feature>
<dbReference type="EMBL" id="CP073078">
    <property type="protein sequence ID" value="QUD89202.1"/>
    <property type="molecule type" value="Genomic_DNA"/>
</dbReference>
<feature type="chain" id="PRO_5037630283" evidence="2">
    <location>
        <begin position="25"/>
        <end position="291"/>
    </location>
</feature>
<keyword evidence="4" id="KW-1185">Reference proteome</keyword>
<gene>
    <name evidence="3" type="ORF">KCG34_04790</name>
</gene>
<protein>
    <submittedName>
        <fullName evidence="3">Uncharacterized protein</fullName>
    </submittedName>
</protein>
<dbReference type="KEGG" id="caul:KCG34_04790"/>
<feature type="compositionally biased region" description="Low complexity" evidence="1">
    <location>
        <begin position="35"/>
        <end position="55"/>
    </location>
</feature>
<dbReference type="Proteomes" id="UP000676409">
    <property type="component" value="Chromosome"/>
</dbReference>
<dbReference type="AlphaFoldDB" id="A0A975G2B7"/>
<organism evidence="3 4">
    <name type="scientific">Phenylobacterium montanum</name>
    <dbReference type="NCBI Taxonomy" id="2823693"/>
    <lineage>
        <taxon>Bacteria</taxon>
        <taxon>Pseudomonadati</taxon>
        <taxon>Pseudomonadota</taxon>
        <taxon>Alphaproteobacteria</taxon>
        <taxon>Caulobacterales</taxon>
        <taxon>Caulobacteraceae</taxon>
        <taxon>Phenylobacterium</taxon>
    </lineage>
</organism>
<proteinExistence type="predicted"/>
<feature type="region of interest" description="Disordered" evidence="1">
    <location>
        <begin position="35"/>
        <end position="96"/>
    </location>
</feature>
<name>A0A975G2B7_9CAUL</name>
<evidence type="ECO:0000256" key="1">
    <source>
        <dbReference type="SAM" id="MobiDB-lite"/>
    </source>
</evidence>
<evidence type="ECO:0000313" key="4">
    <source>
        <dbReference type="Proteomes" id="UP000676409"/>
    </source>
</evidence>
<keyword evidence="2" id="KW-0732">Signal</keyword>
<accession>A0A975G2B7</accession>
<feature type="compositionally biased region" description="Pro residues" evidence="1">
    <location>
        <begin position="56"/>
        <end position="69"/>
    </location>
</feature>
<sequence>MQRSILTILAAVAAASAASPAALAQSAAMAQPAAPATAEAPAAQPAAPSSATQPAAPSPSAPTPAPAAPGPDSAAQTAAPQTTAAPAAASATTQPAPAQGATAGAVTVAYVKHTKPPLLSDTTPGKAGMAMVGAIVALSTGKEIVETNDIQDPSGAMAHDIAAAYAAAHGAQVQDAPISSDRAMTRAKPEELAQQAAGARYVVDVDPPGLNLIYFGLDWGKYDLMFMDYVRIIDTSSNTVVAHAKCFLRTEKTPDSPSHDALLANRAEKLKALLAKKSQTCVERMKADLKL</sequence>
<reference evidence="3" key="1">
    <citation type="submission" date="2021-04" db="EMBL/GenBank/DDBJ databases">
        <title>The complete genome sequence of Caulobacter sp. S6.</title>
        <authorList>
            <person name="Tang Y."/>
            <person name="Ouyang W."/>
            <person name="Liu Q."/>
            <person name="Huang B."/>
            <person name="Guo Z."/>
            <person name="Lei P."/>
        </authorList>
    </citation>
    <scope>NUCLEOTIDE SEQUENCE</scope>
    <source>
        <strain evidence="3">S6</strain>
    </source>
</reference>
<dbReference type="RefSeq" id="WP_211939254.1">
    <property type="nucleotide sequence ID" value="NZ_CP073078.1"/>
</dbReference>
<evidence type="ECO:0000256" key="2">
    <source>
        <dbReference type="SAM" id="SignalP"/>
    </source>
</evidence>
<feature type="signal peptide" evidence="2">
    <location>
        <begin position="1"/>
        <end position="24"/>
    </location>
</feature>